<comment type="caution">
    <text evidence="1">The sequence shown here is derived from an EMBL/GenBank/DDBJ whole genome shotgun (WGS) entry which is preliminary data.</text>
</comment>
<name>A0A7K0D4P9_9NOCA</name>
<gene>
    <name evidence="1" type="ORF">NRB20_38340</name>
</gene>
<dbReference type="AlphaFoldDB" id="A0A7K0D4P9"/>
<keyword evidence="2" id="KW-1185">Reference proteome</keyword>
<dbReference type="EMBL" id="WEGK01000007">
    <property type="protein sequence ID" value="MQY20726.1"/>
    <property type="molecule type" value="Genomic_DNA"/>
</dbReference>
<reference evidence="1 2" key="1">
    <citation type="submission" date="2019-10" db="EMBL/GenBank/DDBJ databases">
        <title>Nocardia macrotermitis sp. nov. and Nocardia aurantia sp. nov., isolated from the gut of fungus growing-termite Macrotermes natalensis.</title>
        <authorList>
            <person name="Benndorf R."/>
            <person name="Schwitalla J."/>
            <person name="Martin K."/>
            <person name="De Beer W."/>
            <person name="Kaster A.-K."/>
            <person name="Vollmers J."/>
            <person name="Poulsen M."/>
            <person name="Beemelmanns C."/>
        </authorList>
    </citation>
    <scope>NUCLEOTIDE SEQUENCE [LARGE SCALE GENOMIC DNA]</scope>
    <source>
        <strain evidence="1 2">RB20</strain>
    </source>
</reference>
<accession>A0A7K0D4P9</accession>
<evidence type="ECO:0000313" key="2">
    <source>
        <dbReference type="Proteomes" id="UP000438448"/>
    </source>
</evidence>
<protein>
    <submittedName>
        <fullName evidence="1">Uncharacterized protein</fullName>
    </submittedName>
</protein>
<proteinExistence type="predicted"/>
<sequence>MSYIVNTSVAPFCHSQNHSGSVPVSAFGVTAFGAEKSPRTKVEVLLGSRETSRTCDRRMRRLNQHHRTTGTYSSDYEFSLGLTDGRVGGLTRHRRLGQEPRPKVFHGDDLVSNNNPLRPYPSIVAGLTRSFLPQPGDLVLRAAVTTGRHRTVSMTSRHSALRSCQLGSTALAIPAIGEIVSGVSSCSRRTNSPVDADGIRHSRQRLGLPLDHERGVPGAKTVLENPHAGWLTRQLPRPYNRNREALRQAETPIPKTKPASGVLQGQMARLARLELWASPARNLERFVQSSCVGTQSLLLSNLGTFTQPTVPTAGCGQQLAQLAECRFQPRLVLMHSLIPNEAAAVRFRNQFSSSDNSRTDPVVVAHCLDHMLKIPRTTDMKYPVNEIPPTRVTDVSR</sequence>
<evidence type="ECO:0000313" key="1">
    <source>
        <dbReference type="EMBL" id="MQY20726.1"/>
    </source>
</evidence>
<organism evidence="1 2">
    <name type="scientific">Nocardia macrotermitis</name>
    <dbReference type="NCBI Taxonomy" id="2585198"/>
    <lineage>
        <taxon>Bacteria</taxon>
        <taxon>Bacillati</taxon>
        <taxon>Actinomycetota</taxon>
        <taxon>Actinomycetes</taxon>
        <taxon>Mycobacteriales</taxon>
        <taxon>Nocardiaceae</taxon>
        <taxon>Nocardia</taxon>
    </lineage>
</organism>
<dbReference type="Proteomes" id="UP000438448">
    <property type="component" value="Unassembled WGS sequence"/>
</dbReference>